<dbReference type="OrthoDB" id="3196277at2"/>
<name>A0A2V1JRM5_EUBRA</name>
<comment type="caution">
    <text evidence="1">The sequence shown here is derived from an EMBL/GenBank/DDBJ whole genome shotgun (WGS) entry which is preliminary data.</text>
</comment>
<dbReference type="Proteomes" id="UP000245288">
    <property type="component" value="Unassembled WGS sequence"/>
</dbReference>
<evidence type="ECO:0000313" key="2">
    <source>
        <dbReference type="Proteomes" id="UP000245288"/>
    </source>
</evidence>
<reference evidence="1 2" key="1">
    <citation type="submission" date="2014-09" db="EMBL/GenBank/DDBJ databases">
        <title>Butyrate-producing bacteria isolated from human gut.</title>
        <authorList>
            <person name="Zhang Q."/>
            <person name="Zhao L."/>
        </authorList>
    </citation>
    <scope>NUCLEOTIDE SEQUENCE [LARGE SCALE GENOMIC DNA]</scope>
    <source>
        <strain evidence="1 2">21</strain>
    </source>
</reference>
<accession>A0A2V1JRM5</accession>
<keyword evidence="2" id="KW-1185">Reference proteome</keyword>
<dbReference type="AlphaFoldDB" id="A0A2V1JRM5"/>
<proteinExistence type="predicted"/>
<dbReference type="EMBL" id="JRFU01000123">
    <property type="protein sequence ID" value="PWE86155.1"/>
    <property type="molecule type" value="Genomic_DNA"/>
</dbReference>
<sequence length="448" mass="53786">MLINLDISLSKRLREKIVSSGNHSYTKRGRFKIPGKNKKVESDAYNCICTIMDRIDSLVEHCNSLNVDNKSVEGEFALLDVLNYGQTLIDCIDMLGKIYNDSWNEKNTNCIFDQLGKNEKGNDEKYFKYLRSLCSVHPIETTGYPMYQGNEPEWCPYIRSGNDSLSRLKYGDDAADFYAVVYRNDQCIFKEVPIYIEQVFKYIQMRYKSIEMIIQLIDKYDQERIDKLKVLHIKTPEECDDYKCYLMNLANENNVRYGKANEYHVKEWEAIIETHFNDSSKECWLVLYKKELYEHVKRVHKHLQAMECDSDEWDMYAFENTIWNKVDNYSYEIGKIYNYLYPEELETDQVWEFSFIDREPEICDEKVKEIFEIVDQIKDKNCTHDEMIMFYRGIEQRYKPNNSEWSRIYLKIVEDVFDGVWHFDYYLNNWHVWLQIQLAQWSFQRGSK</sequence>
<protein>
    <submittedName>
        <fullName evidence="1">Uncharacterized protein</fullName>
    </submittedName>
</protein>
<evidence type="ECO:0000313" key="1">
    <source>
        <dbReference type="EMBL" id="PWE86155.1"/>
    </source>
</evidence>
<gene>
    <name evidence="1" type="ORF">LG34_11560</name>
</gene>
<organism evidence="1 2">
    <name type="scientific">Eubacterium ramulus</name>
    <dbReference type="NCBI Taxonomy" id="39490"/>
    <lineage>
        <taxon>Bacteria</taxon>
        <taxon>Bacillati</taxon>
        <taxon>Bacillota</taxon>
        <taxon>Clostridia</taxon>
        <taxon>Eubacteriales</taxon>
        <taxon>Eubacteriaceae</taxon>
        <taxon>Eubacterium</taxon>
    </lineage>
</organism>
<dbReference type="RefSeq" id="WP_109216108.1">
    <property type="nucleotide sequence ID" value="NZ_JAQDGV010000002.1"/>
</dbReference>